<dbReference type="EMBL" id="JABFAD010000011">
    <property type="protein sequence ID" value="MBA0812423.1"/>
    <property type="molecule type" value="Genomic_DNA"/>
</dbReference>
<dbReference type="AlphaFoldDB" id="A0A7J9HRV5"/>
<gene>
    <name evidence="1" type="ORF">Gohar_026393</name>
</gene>
<proteinExistence type="predicted"/>
<accession>A0A7J9HRV5</accession>
<keyword evidence="2" id="KW-1185">Reference proteome</keyword>
<reference evidence="1 2" key="1">
    <citation type="journal article" date="2019" name="Genome Biol. Evol.">
        <title>Insights into the evolution of the New World diploid cottons (Gossypium, subgenus Houzingenia) based on genome sequencing.</title>
        <authorList>
            <person name="Grover C.E."/>
            <person name="Arick M.A. 2nd"/>
            <person name="Thrash A."/>
            <person name="Conover J.L."/>
            <person name="Sanders W.S."/>
            <person name="Peterson D.G."/>
            <person name="Frelichowski J.E."/>
            <person name="Scheffler J.A."/>
            <person name="Scheffler B.E."/>
            <person name="Wendel J.F."/>
        </authorList>
    </citation>
    <scope>NUCLEOTIDE SEQUENCE [LARGE SCALE GENOMIC DNA]</scope>
    <source>
        <strain evidence="1">0</strain>
        <tissue evidence="1">Leaf</tissue>
    </source>
</reference>
<organism evidence="1 2">
    <name type="scientific">Gossypium harknessii</name>
    <dbReference type="NCBI Taxonomy" id="34285"/>
    <lineage>
        <taxon>Eukaryota</taxon>
        <taxon>Viridiplantae</taxon>
        <taxon>Streptophyta</taxon>
        <taxon>Embryophyta</taxon>
        <taxon>Tracheophyta</taxon>
        <taxon>Spermatophyta</taxon>
        <taxon>Magnoliopsida</taxon>
        <taxon>eudicotyledons</taxon>
        <taxon>Gunneridae</taxon>
        <taxon>Pentapetalae</taxon>
        <taxon>rosids</taxon>
        <taxon>malvids</taxon>
        <taxon>Malvales</taxon>
        <taxon>Malvaceae</taxon>
        <taxon>Malvoideae</taxon>
        <taxon>Gossypium</taxon>
    </lineage>
</organism>
<evidence type="ECO:0000313" key="2">
    <source>
        <dbReference type="Proteomes" id="UP000593560"/>
    </source>
</evidence>
<dbReference type="Proteomes" id="UP000593560">
    <property type="component" value="Unassembled WGS sequence"/>
</dbReference>
<name>A0A7J9HRV5_9ROSI</name>
<sequence>MKDIIKFIFGGSNRVEDAVIRYLNRKPPAGNQSFSGSRITMLLDEDLERDVEQEVACLGM</sequence>
<dbReference type="OrthoDB" id="10272176at2759"/>
<comment type="caution">
    <text evidence="1">The sequence shown here is derived from an EMBL/GenBank/DDBJ whole genome shotgun (WGS) entry which is preliminary data.</text>
</comment>
<protein>
    <submittedName>
        <fullName evidence="1">Uncharacterized protein</fullName>
    </submittedName>
</protein>
<feature type="non-terminal residue" evidence="1">
    <location>
        <position position="1"/>
    </location>
</feature>
<evidence type="ECO:0000313" key="1">
    <source>
        <dbReference type="EMBL" id="MBA0812423.1"/>
    </source>
</evidence>